<organism evidence="1">
    <name type="scientific">Oryza barthii</name>
    <dbReference type="NCBI Taxonomy" id="65489"/>
    <lineage>
        <taxon>Eukaryota</taxon>
        <taxon>Viridiplantae</taxon>
        <taxon>Streptophyta</taxon>
        <taxon>Embryophyta</taxon>
        <taxon>Tracheophyta</taxon>
        <taxon>Spermatophyta</taxon>
        <taxon>Magnoliopsida</taxon>
        <taxon>Liliopsida</taxon>
        <taxon>Poales</taxon>
        <taxon>Poaceae</taxon>
        <taxon>BOP clade</taxon>
        <taxon>Oryzoideae</taxon>
        <taxon>Oryzeae</taxon>
        <taxon>Oryzinae</taxon>
        <taxon>Oryza</taxon>
    </lineage>
</organism>
<sequence length="54" mass="6162">MVDDFSSFKIRHFVDTVWMEENCYLISSGALRDSSATHSLSLDARFVDARAYSL</sequence>
<dbReference type="PaxDb" id="65489-OBART06G07520.1"/>
<dbReference type="EnsemblPlants" id="OBART06G07520.1">
    <property type="protein sequence ID" value="OBART06G07520.1"/>
    <property type="gene ID" value="OBART06G07520"/>
</dbReference>
<protein>
    <submittedName>
        <fullName evidence="1">Uncharacterized protein</fullName>
    </submittedName>
</protein>
<name>A0A0D3GEA0_9ORYZ</name>
<proteinExistence type="predicted"/>
<keyword evidence="2" id="KW-1185">Reference proteome</keyword>
<reference evidence="1" key="1">
    <citation type="journal article" date="2009" name="Rice">
        <title>De Novo Next Generation Sequencing of Plant Genomes.</title>
        <authorList>
            <person name="Rounsley S."/>
            <person name="Marri P.R."/>
            <person name="Yu Y."/>
            <person name="He R."/>
            <person name="Sisneros N."/>
            <person name="Goicoechea J.L."/>
            <person name="Lee S.J."/>
            <person name="Angelova A."/>
            <person name="Kudrna D."/>
            <person name="Luo M."/>
            <person name="Affourtit J."/>
            <person name="Desany B."/>
            <person name="Knight J."/>
            <person name="Niazi F."/>
            <person name="Egholm M."/>
            <person name="Wing R.A."/>
        </authorList>
    </citation>
    <scope>NUCLEOTIDE SEQUENCE [LARGE SCALE GENOMIC DNA]</scope>
    <source>
        <strain evidence="1">cv. IRGC 105608</strain>
    </source>
</reference>
<accession>A0A0D3GEA0</accession>
<reference evidence="1" key="2">
    <citation type="submission" date="2015-03" db="UniProtKB">
        <authorList>
            <consortium name="EnsemblPlants"/>
        </authorList>
    </citation>
    <scope>IDENTIFICATION</scope>
</reference>
<dbReference type="Gramene" id="OBART06G07520.1">
    <property type="protein sequence ID" value="OBART06G07520.1"/>
    <property type="gene ID" value="OBART06G07520"/>
</dbReference>
<evidence type="ECO:0000313" key="1">
    <source>
        <dbReference type="EnsemblPlants" id="OBART06G07520.1"/>
    </source>
</evidence>
<evidence type="ECO:0000313" key="2">
    <source>
        <dbReference type="Proteomes" id="UP000026960"/>
    </source>
</evidence>
<dbReference type="HOGENOM" id="CLU_3225444_0_0_1"/>
<dbReference type="AlphaFoldDB" id="A0A0D3GEA0"/>
<dbReference type="Proteomes" id="UP000026960">
    <property type="component" value="Chromosome 6"/>
</dbReference>